<comment type="caution">
    <text evidence="3">The sequence shown here is derived from an EMBL/GenBank/DDBJ whole genome shotgun (WGS) entry which is preliminary data.</text>
</comment>
<dbReference type="Pfam" id="PF11737">
    <property type="entry name" value="DUF3300"/>
    <property type="match status" value="1"/>
</dbReference>
<dbReference type="PANTHER" id="PTHR40269:SF1">
    <property type="entry name" value="OUTER MEMBRANE PROTEIN"/>
    <property type="match status" value="1"/>
</dbReference>
<feature type="compositionally biased region" description="Gly residues" evidence="1">
    <location>
        <begin position="438"/>
        <end position="491"/>
    </location>
</feature>
<proteinExistence type="predicted"/>
<dbReference type="EMBL" id="JACHXN010000006">
    <property type="protein sequence ID" value="MBB3145980.1"/>
    <property type="molecule type" value="Genomic_DNA"/>
</dbReference>
<evidence type="ECO:0000256" key="1">
    <source>
        <dbReference type="SAM" id="MobiDB-lite"/>
    </source>
</evidence>
<feature type="chain" id="PRO_5032698271" description="DUF3300 domain-containing protein" evidence="2">
    <location>
        <begin position="25"/>
        <end position="491"/>
    </location>
</feature>
<protein>
    <recommendedName>
        <fullName evidence="5">DUF3300 domain-containing protein</fullName>
    </recommendedName>
</protein>
<feature type="compositionally biased region" description="Basic and acidic residues" evidence="1">
    <location>
        <begin position="387"/>
        <end position="401"/>
    </location>
</feature>
<dbReference type="PANTHER" id="PTHR40269">
    <property type="entry name" value="OUTER MEMBRANE PROTEIN-RELATED"/>
    <property type="match status" value="1"/>
</dbReference>
<organism evidence="3 4">
    <name type="scientific">Phyllobacterium trifolii</name>
    <dbReference type="NCBI Taxonomy" id="300193"/>
    <lineage>
        <taxon>Bacteria</taxon>
        <taxon>Pseudomonadati</taxon>
        <taxon>Pseudomonadota</taxon>
        <taxon>Alphaproteobacteria</taxon>
        <taxon>Hyphomicrobiales</taxon>
        <taxon>Phyllobacteriaceae</taxon>
        <taxon>Phyllobacterium</taxon>
    </lineage>
</organism>
<gene>
    <name evidence="3" type="ORF">FHS21_002394</name>
</gene>
<evidence type="ECO:0000256" key="2">
    <source>
        <dbReference type="SAM" id="SignalP"/>
    </source>
</evidence>
<dbReference type="Proteomes" id="UP000554520">
    <property type="component" value="Unassembled WGS sequence"/>
</dbReference>
<sequence length="491" mass="51761">MSLHQKTIAVVASAALLMCGPGMQAWTQTQPAPAATAPAAPVAPAPALLTAAELQTLTARIALYPDDLVALVLSAALNPLQIVQAARFQDQAKAKPDAKPDPSWDGSVISLLNYPTVLTMMNDDLEWTQQLGEAVVSQQKDVLVAIQELRDKAVDNGTIKSNDKVVVETNDDDNVIIRPAKKEVTYVPTYDPVILTSPTYVATAPIVYGDPYPSYYYPYAPYWSGFVTGAVFGAAIDWDNWHSWGGDDVDINIDDINRNDFNFDRNNINNLNFDSSKFNFDQDSITNNIRENRGNRLDLRENGGQLGNLGGLAGAAGAGLAGAAIGSRIQSSDVRRDVQNQLRQRDGGNFAGNRPGQGANRPANRDIGQGAGAGNRNIGQGAGANRPNRDRPNASRPDRPRQQPAGGRVDNRPRQPSSLGNYGSGRDARASSQRGNASLGGGGGRPRAQAGGGARVQGGGQRARGGGGPRVQRGGGGRGGGGRGGGGRGRR</sequence>
<dbReference type="InterPro" id="IPR021728">
    <property type="entry name" value="DUF3300"/>
</dbReference>
<name>A0A839UAI3_9HYPH</name>
<evidence type="ECO:0008006" key="5">
    <source>
        <dbReference type="Google" id="ProtNLM"/>
    </source>
</evidence>
<accession>A0A839UAI3</accession>
<reference evidence="3 4" key="1">
    <citation type="submission" date="2020-08" db="EMBL/GenBank/DDBJ databases">
        <title>Genomic Encyclopedia of Type Strains, Phase III (KMG-III): the genomes of soil and plant-associated and newly described type strains.</title>
        <authorList>
            <person name="Whitman W."/>
        </authorList>
    </citation>
    <scope>NUCLEOTIDE SEQUENCE [LARGE SCALE GENOMIC DNA]</scope>
    <source>
        <strain evidence="3 4">CECT 7015</strain>
    </source>
</reference>
<feature type="region of interest" description="Disordered" evidence="1">
    <location>
        <begin position="342"/>
        <end position="491"/>
    </location>
</feature>
<keyword evidence="4" id="KW-1185">Reference proteome</keyword>
<feature type="signal peptide" evidence="2">
    <location>
        <begin position="1"/>
        <end position="24"/>
    </location>
</feature>
<dbReference type="RefSeq" id="WP_112528995.1">
    <property type="nucleotide sequence ID" value="NZ_JACHXN010000006.1"/>
</dbReference>
<keyword evidence="2" id="KW-0732">Signal</keyword>
<dbReference type="AlphaFoldDB" id="A0A839UAI3"/>
<evidence type="ECO:0000313" key="4">
    <source>
        <dbReference type="Proteomes" id="UP000554520"/>
    </source>
</evidence>
<evidence type="ECO:0000313" key="3">
    <source>
        <dbReference type="EMBL" id="MBB3145980.1"/>
    </source>
</evidence>